<evidence type="ECO:0000256" key="6">
    <source>
        <dbReference type="ARBA" id="ARBA00022691"/>
    </source>
</evidence>
<dbReference type="FunFam" id="3.80.30.20:FF:000001">
    <property type="entry name" value="tRNA-2-methylthio-N(6)-dimethylallyladenosine synthase 2"/>
    <property type="match status" value="1"/>
</dbReference>
<dbReference type="Pfam" id="PF00919">
    <property type="entry name" value="UPF0004"/>
    <property type="match status" value="1"/>
</dbReference>
<dbReference type="GO" id="GO:0046872">
    <property type="term" value="F:metal ion binding"/>
    <property type="evidence" value="ECO:0007669"/>
    <property type="project" value="UniProtKB-KW"/>
</dbReference>
<evidence type="ECO:0000256" key="2">
    <source>
        <dbReference type="ARBA" id="ARBA00002399"/>
    </source>
</evidence>
<dbReference type="SFLD" id="SFLDS00029">
    <property type="entry name" value="Radical_SAM"/>
    <property type="match status" value="1"/>
</dbReference>
<dbReference type="InterPro" id="IPR007197">
    <property type="entry name" value="rSAM"/>
</dbReference>
<evidence type="ECO:0000259" key="14">
    <source>
        <dbReference type="PROSITE" id="PS51449"/>
    </source>
</evidence>
<organism evidence="16">
    <name type="scientific">hydrothermal vent metagenome</name>
    <dbReference type="NCBI Taxonomy" id="652676"/>
    <lineage>
        <taxon>unclassified sequences</taxon>
        <taxon>metagenomes</taxon>
        <taxon>ecological metagenomes</taxon>
    </lineage>
</organism>
<dbReference type="EC" id="2.8.4.5" evidence="3"/>
<comment type="catalytic activity">
    <reaction evidence="11">
        <text>N(6)-L-threonylcarbamoyladenosine(37) in tRNA + (sulfur carrier)-SH + AH2 + 2 S-adenosyl-L-methionine = 2-methylsulfanyl-N(6)-L-threonylcarbamoyladenosine(37) in tRNA + (sulfur carrier)-H + 5'-deoxyadenosine + L-methionine + A + S-adenosyl-L-homocysteine + 2 H(+)</text>
        <dbReference type="Rhea" id="RHEA:37075"/>
        <dbReference type="Rhea" id="RHEA-COMP:10163"/>
        <dbReference type="Rhea" id="RHEA-COMP:11092"/>
        <dbReference type="Rhea" id="RHEA-COMP:14737"/>
        <dbReference type="Rhea" id="RHEA-COMP:14739"/>
        <dbReference type="ChEBI" id="CHEBI:13193"/>
        <dbReference type="ChEBI" id="CHEBI:15378"/>
        <dbReference type="ChEBI" id="CHEBI:17319"/>
        <dbReference type="ChEBI" id="CHEBI:17499"/>
        <dbReference type="ChEBI" id="CHEBI:29917"/>
        <dbReference type="ChEBI" id="CHEBI:57844"/>
        <dbReference type="ChEBI" id="CHEBI:57856"/>
        <dbReference type="ChEBI" id="CHEBI:59789"/>
        <dbReference type="ChEBI" id="CHEBI:64428"/>
        <dbReference type="ChEBI" id="CHEBI:74418"/>
        <dbReference type="ChEBI" id="CHEBI:74420"/>
        <dbReference type="EC" id="2.8.4.5"/>
    </reaction>
</comment>
<evidence type="ECO:0000256" key="11">
    <source>
        <dbReference type="ARBA" id="ARBA00051661"/>
    </source>
</evidence>
<dbReference type="PANTHER" id="PTHR11918">
    <property type="entry name" value="RADICAL SAM PROTEINS"/>
    <property type="match status" value="1"/>
</dbReference>
<evidence type="ECO:0000259" key="15">
    <source>
        <dbReference type="PROSITE" id="PS51918"/>
    </source>
</evidence>
<dbReference type="PROSITE" id="PS50926">
    <property type="entry name" value="TRAM"/>
    <property type="match status" value="1"/>
</dbReference>
<dbReference type="InterPro" id="IPR005839">
    <property type="entry name" value="Methylthiotransferase"/>
</dbReference>
<dbReference type="PROSITE" id="PS51918">
    <property type="entry name" value="RADICAL_SAM"/>
    <property type="match status" value="1"/>
</dbReference>
<dbReference type="NCBIfam" id="TIGR00089">
    <property type="entry name" value="MiaB/RimO family radical SAM methylthiotransferase"/>
    <property type="match status" value="1"/>
</dbReference>
<dbReference type="InterPro" id="IPR020612">
    <property type="entry name" value="Methylthiotransferase_CS"/>
</dbReference>
<keyword evidence="7" id="KW-0479">Metal-binding</keyword>
<feature type="region of interest" description="Disordered" evidence="12">
    <location>
        <begin position="430"/>
        <end position="454"/>
    </location>
</feature>
<dbReference type="SFLD" id="SFLDG01061">
    <property type="entry name" value="methylthiotransferase"/>
    <property type="match status" value="1"/>
</dbReference>
<dbReference type="PROSITE" id="PS51449">
    <property type="entry name" value="MTTASE_N"/>
    <property type="match status" value="1"/>
</dbReference>
<comment type="cofactor">
    <cofactor evidence="1">
        <name>[4Fe-4S] cluster</name>
        <dbReference type="ChEBI" id="CHEBI:49883"/>
    </cofactor>
</comment>
<dbReference type="InterPro" id="IPR038135">
    <property type="entry name" value="Methylthiotransferase_N_sf"/>
</dbReference>
<dbReference type="PANTHER" id="PTHR11918:SF45">
    <property type="entry name" value="THREONYLCARBAMOYLADENOSINE TRNA METHYLTHIOTRANSFERASE"/>
    <property type="match status" value="1"/>
</dbReference>
<dbReference type="InterPro" id="IPR006638">
    <property type="entry name" value="Elp3/MiaA/NifB-like_rSAM"/>
</dbReference>
<evidence type="ECO:0000256" key="3">
    <source>
        <dbReference type="ARBA" id="ARBA00013273"/>
    </source>
</evidence>
<dbReference type="InterPro" id="IPR023404">
    <property type="entry name" value="rSAM_horseshoe"/>
</dbReference>
<dbReference type="SFLD" id="SFLDG01082">
    <property type="entry name" value="B12-binding_domain_containing"/>
    <property type="match status" value="1"/>
</dbReference>
<keyword evidence="9" id="KW-0411">Iron-sulfur</keyword>
<dbReference type="CDD" id="cd01335">
    <property type="entry name" value="Radical_SAM"/>
    <property type="match status" value="1"/>
</dbReference>
<evidence type="ECO:0000256" key="9">
    <source>
        <dbReference type="ARBA" id="ARBA00023014"/>
    </source>
</evidence>
<proteinExistence type="predicted"/>
<evidence type="ECO:0000259" key="13">
    <source>
        <dbReference type="PROSITE" id="PS50926"/>
    </source>
</evidence>
<dbReference type="EMBL" id="UOGE01000044">
    <property type="protein sequence ID" value="VAX19344.1"/>
    <property type="molecule type" value="Genomic_DNA"/>
</dbReference>
<dbReference type="GO" id="GO:0051539">
    <property type="term" value="F:4 iron, 4 sulfur cluster binding"/>
    <property type="evidence" value="ECO:0007669"/>
    <property type="project" value="UniProtKB-KW"/>
</dbReference>
<keyword evidence="4" id="KW-0004">4Fe-4S</keyword>
<accession>A0A3B1C5M0</accession>
<dbReference type="InterPro" id="IPR006467">
    <property type="entry name" value="MiaB-like_bact"/>
</dbReference>
<dbReference type="InterPro" id="IPR002792">
    <property type="entry name" value="TRAM_dom"/>
</dbReference>
<dbReference type="SUPFAM" id="SSF102114">
    <property type="entry name" value="Radical SAM enzymes"/>
    <property type="match status" value="1"/>
</dbReference>
<dbReference type="PROSITE" id="PS01278">
    <property type="entry name" value="MTTASE_RADICAL"/>
    <property type="match status" value="1"/>
</dbReference>
<evidence type="ECO:0000256" key="12">
    <source>
        <dbReference type="SAM" id="MobiDB-lite"/>
    </source>
</evidence>
<keyword evidence="8" id="KW-0408">Iron</keyword>
<dbReference type="NCBIfam" id="TIGR01579">
    <property type="entry name" value="MiaB-like-C"/>
    <property type="match status" value="1"/>
</dbReference>
<reference evidence="16" key="1">
    <citation type="submission" date="2018-06" db="EMBL/GenBank/DDBJ databases">
        <authorList>
            <person name="Zhirakovskaya E."/>
        </authorList>
    </citation>
    <scope>NUCLEOTIDE SEQUENCE</scope>
</reference>
<dbReference type="Pfam" id="PF04055">
    <property type="entry name" value="Radical_SAM"/>
    <property type="match status" value="1"/>
</dbReference>
<sequence>MKTMKRKVSIETFGCRYNRLESAEIAYELEKEGYAPVINGDSPDVVVINTCTVTGRSDAKCRAAIRRAKLANPQALVVVAGCYPETNPDEVAMVKGADIVVGNAGKHKIAQALGRLNGAGADKAGRGDTAPTGDMLVRPITRMEGRTNAYLNIQTGCDEACSFCVVRLARGKSRSARPQEVIAQVNRLARAGIKEVALSGINVGEFGKGKDEGLARLIEGILGATKIERIRLSSINPNNVTDELINVMARSSRFCRHLHIPLQSGSDTVLERMRRPYTRKEYEELLARLTGRIPDIGIGADVMVGFPGETDEEFNETLEMIESSPVMMLHVFAYSPRENTLAFDYPHPVTKDKRKRRAMILKELSAKLSRKMRERFTGKTLNVLIENERDREGYLKGFTDNYLPVKLQGSDATLNRIVPVKMISSNDSRLVGAPLEGSSTPVINKEQSPGGSLE</sequence>
<dbReference type="AlphaFoldDB" id="A0A3B1C5M0"/>
<keyword evidence="6" id="KW-0949">S-adenosyl-L-methionine</keyword>
<dbReference type="SMART" id="SM00729">
    <property type="entry name" value="Elp3"/>
    <property type="match status" value="1"/>
</dbReference>
<evidence type="ECO:0000256" key="10">
    <source>
        <dbReference type="ARBA" id="ARBA00031213"/>
    </source>
</evidence>
<dbReference type="GO" id="GO:0035598">
    <property type="term" value="F:tRNA (N(6)-L-threonylcarbamoyladenosine(37)-C(2))-methylthiotransferase activity"/>
    <property type="evidence" value="ECO:0007669"/>
    <property type="project" value="UniProtKB-EC"/>
</dbReference>
<feature type="domain" description="MTTase N-terminal" evidence="14">
    <location>
        <begin position="6"/>
        <end position="118"/>
    </location>
</feature>
<evidence type="ECO:0000313" key="16">
    <source>
        <dbReference type="EMBL" id="VAX19344.1"/>
    </source>
</evidence>
<keyword evidence="5 16" id="KW-0808">Transferase</keyword>
<evidence type="ECO:0000256" key="7">
    <source>
        <dbReference type="ARBA" id="ARBA00022723"/>
    </source>
</evidence>
<feature type="compositionally biased region" description="Polar residues" evidence="12">
    <location>
        <begin position="437"/>
        <end position="454"/>
    </location>
</feature>
<dbReference type="Gene3D" id="3.40.50.12160">
    <property type="entry name" value="Methylthiotransferase, N-terminal domain"/>
    <property type="match status" value="1"/>
</dbReference>
<evidence type="ECO:0000256" key="8">
    <source>
        <dbReference type="ARBA" id="ARBA00023004"/>
    </source>
</evidence>
<feature type="domain" description="Radical SAM core" evidence="15">
    <location>
        <begin position="143"/>
        <end position="371"/>
    </location>
</feature>
<evidence type="ECO:0000256" key="1">
    <source>
        <dbReference type="ARBA" id="ARBA00001966"/>
    </source>
</evidence>
<dbReference type="InterPro" id="IPR058240">
    <property type="entry name" value="rSAM_sf"/>
</dbReference>
<feature type="domain" description="TRAM" evidence="13">
    <location>
        <begin position="374"/>
        <end position="436"/>
    </location>
</feature>
<dbReference type="Gene3D" id="3.80.30.20">
    <property type="entry name" value="tm_1862 like domain"/>
    <property type="match status" value="1"/>
</dbReference>
<name>A0A3B1C5M0_9ZZZZ</name>
<gene>
    <name evidence="16" type="ORF">MNBD_NITROSPINAE02-891</name>
</gene>
<comment type="function">
    <text evidence="2">Catalyzes the methylthiolation of N6-threonylcarbamoyladenosine (t(6)A), leading to the formation of 2-methylthio-N6-threonylcarbamoyladenosine (ms(2)t(6)A) at position 37 in tRNAs that read codons beginning with adenine.</text>
</comment>
<dbReference type="InterPro" id="IPR013848">
    <property type="entry name" value="Methylthiotransferase_N"/>
</dbReference>
<evidence type="ECO:0000256" key="5">
    <source>
        <dbReference type="ARBA" id="ARBA00022679"/>
    </source>
</evidence>
<evidence type="ECO:0000256" key="4">
    <source>
        <dbReference type="ARBA" id="ARBA00022485"/>
    </source>
</evidence>
<protein>
    <recommendedName>
        <fullName evidence="3">tRNA (N(6)-L-threonylcarbamoyladenosine(37)-C(2))-methylthiotransferase</fullName>
        <ecNumber evidence="3">2.8.4.5</ecNumber>
    </recommendedName>
    <alternativeName>
        <fullName evidence="10">tRNA-t(6)A37 methylthiotransferase</fullName>
    </alternativeName>
</protein>